<name>A0A0C6FX26_9HYPH</name>
<protein>
    <submittedName>
        <fullName evidence="1">Uncharacterized protein</fullName>
    </submittedName>
</protein>
<sequence>MPQLEHYDSANMLASIIAGWNNCLADEKYDESSNPLEIAADLGIILREVIIETKKPFLLRLVDMVLIELGNEISALQSDVQKISLAQER</sequence>
<dbReference type="OrthoDB" id="8003951at2"/>
<dbReference type="AlphaFoldDB" id="A0A0C6FX26"/>
<geneLocation type="plasmid" evidence="2">
    <name>pMaq22A_2p DNA</name>
</geneLocation>
<organism evidence="1 2">
    <name type="scientific">Methylobacterium aquaticum</name>
    <dbReference type="NCBI Taxonomy" id="270351"/>
    <lineage>
        <taxon>Bacteria</taxon>
        <taxon>Pseudomonadati</taxon>
        <taxon>Pseudomonadota</taxon>
        <taxon>Alphaproteobacteria</taxon>
        <taxon>Hyphomicrobiales</taxon>
        <taxon>Methylobacteriaceae</taxon>
        <taxon>Methylobacterium</taxon>
    </lineage>
</organism>
<proteinExistence type="predicted"/>
<dbReference type="KEGG" id="maqu:Maq22A_2p41930"/>
<reference evidence="1 2" key="1">
    <citation type="journal article" date="2015" name="Genome Announc.">
        <title>Complete Genome Sequence of Methylobacterium aquaticum Strain 22A, Isolated from Racomitrium japonicum Moss.</title>
        <authorList>
            <person name="Tani A."/>
            <person name="Ogura Y."/>
            <person name="Hayashi T."/>
            <person name="Kimbara K."/>
        </authorList>
    </citation>
    <scope>NUCLEOTIDE SEQUENCE [LARGE SCALE GENOMIC DNA]</scope>
    <source>
        <strain evidence="1 2">MA-22A</strain>
        <plasmid evidence="2">Plasmid pMaq22A_2p DNA</plasmid>
    </source>
</reference>
<dbReference type="RefSeq" id="WP_145984783.1">
    <property type="nucleotide sequence ID" value="NZ_AP014706.1"/>
</dbReference>
<dbReference type="Proteomes" id="UP000061432">
    <property type="component" value="Plasmid pMaq22A_2p"/>
</dbReference>
<evidence type="ECO:0000313" key="2">
    <source>
        <dbReference type="Proteomes" id="UP000061432"/>
    </source>
</evidence>
<dbReference type="PATRIC" id="fig|270351.10.peg.7296"/>
<keyword evidence="1" id="KW-0614">Plasmid</keyword>
<accession>A0A0C6FX26</accession>
<dbReference type="EMBL" id="AP014706">
    <property type="protein sequence ID" value="BAQ50139.1"/>
    <property type="molecule type" value="Genomic_DNA"/>
</dbReference>
<evidence type="ECO:0000313" key="1">
    <source>
        <dbReference type="EMBL" id="BAQ50139.1"/>
    </source>
</evidence>
<reference evidence="2" key="2">
    <citation type="submission" date="2015-01" db="EMBL/GenBank/DDBJ databases">
        <title>Complete genome sequence of Methylobacterium aquaticum strain 22A.</title>
        <authorList>
            <person name="Tani A."/>
            <person name="Ogura Y."/>
            <person name="Hayashi T."/>
        </authorList>
    </citation>
    <scope>NUCLEOTIDE SEQUENCE [LARGE SCALE GENOMIC DNA]</scope>
    <source>
        <strain evidence="2">MA-22A</strain>
        <plasmid evidence="2">Plasmid pMaq22A_2p DNA</plasmid>
    </source>
</reference>
<gene>
    <name evidence="1" type="ORF">Maq22A_2p41930</name>
</gene>